<reference evidence="2" key="2">
    <citation type="submission" date="2020-04" db="EMBL/GenBank/DDBJ databases">
        <authorList>
            <consortium name="NCBI Genome Project"/>
        </authorList>
    </citation>
    <scope>NUCLEOTIDE SEQUENCE</scope>
    <source>
        <strain evidence="2">CBS 342.82</strain>
    </source>
</reference>
<dbReference type="RefSeq" id="XP_033456678.1">
    <property type="nucleotide sequence ID" value="XM_033608862.1"/>
</dbReference>
<keyword evidence="1" id="KW-1185">Reference proteome</keyword>
<evidence type="ECO:0000313" key="1">
    <source>
        <dbReference type="Proteomes" id="UP000504637"/>
    </source>
</evidence>
<gene>
    <name evidence="2" type="ORF">K489DRAFT_71530</name>
</gene>
<accession>A0A6J3LYE3</accession>
<reference evidence="2" key="1">
    <citation type="submission" date="2020-01" db="EMBL/GenBank/DDBJ databases">
        <authorList>
            <consortium name="DOE Joint Genome Institute"/>
            <person name="Haridas S."/>
            <person name="Albert R."/>
            <person name="Binder M."/>
            <person name="Bloem J."/>
            <person name="Labutti K."/>
            <person name="Salamov A."/>
            <person name="Andreopoulos B."/>
            <person name="Baker S.E."/>
            <person name="Barry K."/>
            <person name="Bills G."/>
            <person name="Bluhm B.H."/>
            <person name="Cannon C."/>
            <person name="Castanera R."/>
            <person name="Culley D.E."/>
            <person name="Daum C."/>
            <person name="Ezra D."/>
            <person name="Gonzalez J.B."/>
            <person name="Henrissat B."/>
            <person name="Kuo A."/>
            <person name="Liang C."/>
            <person name="Lipzen A."/>
            <person name="Lutzoni F."/>
            <person name="Magnuson J."/>
            <person name="Mondo S."/>
            <person name="Nolan M."/>
            <person name="Ohm R."/>
            <person name="Pangilinan J."/>
            <person name="Park H.-J."/>
            <person name="Ramirez L."/>
            <person name="Alfaro M."/>
            <person name="Sun H."/>
            <person name="Tritt A."/>
            <person name="Yoshinaga Y."/>
            <person name="Zwiers L.-H."/>
            <person name="Turgeon B.G."/>
            <person name="Goodwin S.B."/>
            <person name="Spatafora J.W."/>
            <person name="Crous P.W."/>
            <person name="Grigoriev I.V."/>
        </authorList>
    </citation>
    <scope>NUCLEOTIDE SEQUENCE</scope>
    <source>
        <strain evidence="2">CBS 342.82</strain>
    </source>
</reference>
<dbReference type="Proteomes" id="UP000504637">
    <property type="component" value="Unplaced"/>
</dbReference>
<dbReference type="AlphaFoldDB" id="A0A6J3LYE3"/>
<dbReference type="GeneID" id="54366663"/>
<dbReference type="OrthoDB" id="62952at2759"/>
<name>A0A6J3LYE3_9PEZI</name>
<reference evidence="2" key="3">
    <citation type="submission" date="2025-08" db="UniProtKB">
        <authorList>
            <consortium name="RefSeq"/>
        </authorList>
    </citation>
    <scope>IDENTIFICATION</scope>
    <source>
        <strain evidence="2">CBS 342.82</strain>
    </source>
</reference>
<evidence type="ECO:0000313" key="2">
    <source>
        <dbReference type="RefSeq" id="XP_033456678.1"/>
    </source>
</evidence>
<sequence>MADKAHAGAEGFFDLSGELRNVIYRYTLIAEDGPSNAALLATSKQVFFEAEPILFKERIFQVTVDLRGCHVDGKELRDWRKMETWPPYLRKAHHVAFKATMDDCMCAEWHAESGFYAMGKFLERSHSLRTLSVEFRRSVDDFGNDRYPMTMICPRWLFHQQDVEVTIVGTEDVPQVEFIRGPRIAAAENRPHSLEDAHACLRRAVQDFTFWMIVSMGPRPHNTEYRPRGFENQLTVTELCTQYDAIDPEIHSQDVNAELRLAAMLYEWKLHSDRTAASSPAQPAWDRGWRIDFYTVLKYAFAAISLGRQSGLAEWRDPPMADLMFLTRS</sequence>
<organism evidence="2">
    <name type="scientific">Dissoconium aciculare CBS 342.82</name>
    <dbReference type="NCBI Taxonomy" id="1314786"/>
    <lineage>
        <taxon>Eukaryota</taxon>
        <taxon>Fungi</taxon>
        <taxon>Dikarya</taxon>
        <taxon>Ascomycota</taxon>
        <taxon>Pezizomycotina</taxon>
        <taxon>Dothideomycetes</taxon>
        <taxon>Dothideomycetidae</taxon>
        <taxon>Mycosphaerellales</taxon>
        <taxon>Dissoconiaceae</taxon>
        <taxon>Dissoconium</taxon>
    </lineage>
</organism>
<protein>
    <submittedName>
        <fullName evidence="2">Uncharacterized protein</fullName>
    </submittedName>
</protein>
<proteinExistence type="predicted"/>